<dbReference type="InterPro" id="IPR010982">
    <property type="entry name" value="Lambda_DNA-bd_dom_sf"/>
</dbReference>
<dbReference type="InParanoid" id="A0A397QYH8"/>
<dbReference type="InterPro" id="IPR001387">
    <property type="entry name" value="Cro/C1-type_HTH"/>
</dbReference>
<organism evidence="2 3">
    <name type="scientific">Anaeroplasma bactoclasticum</name>
    <dbReference type="NCBI Taxonomy" id="2088"/>
    <lineage>
        <taxon>Bacteria</taxon>
        <taxon>Bacillati</taxon>
        <taxon>Mycoplasmatota</taxon>
        <taxon>Mollicutes</taxon>
        <taxon>Anaeroplasmatales</taxon>
        <taxon>Anaeroplasmataceae</taxon>
        <taxon>Anaeroplasma</taxon>
    </lineage>
</organism>
<reference evidence="2 3" key="1">
    <citation type="submission" date="2018-08" db="EMBL/GenBank/DDBJ databases">
        <title>Genomic Encyclopedia of Archaeal and Bacterial Type Strains, Phase II (KMG-II): from individual species to whole genera.</title>
        <authorList>
            <person name="Goeker M."/>
        </authorList>
    </citation>
    <scope>NUCLEOTIDE SEQUENCE [LARGE SCALE GENOMIC DNA]</scope>
    <source>
        <strain evidence="2 3">ATCC 27112</strain>
    </source>
</reference>
<dbReference type="Gene3D" id="1.10.260.40">
    <property type="entry name" value="lambda repressor-like DNA-binding domains"/>
    <property type="match status" value="1"/>
</dbReference>
<dbReference type="PROSITE" id="PS50943">
    <property type="entry name" value="HTH_CROC1"/>
    <property type="match status" value="1"/>
</dbReference>
<dbReference type="SMART" id="SM00530">
    <property type="entry name" value="HTH_XRE"/>
    <property type="match status" value="1"/>
</dbReference>
<evidence type="ECO:0000259" key="1">
    <source>
        <dbReference type="PROSITE" id="PS50943"/>
    </source>
</evidence>
<dbReference type="RefSeq" id="WP_119016738.1">
    <property type="nucleotide sequence ID" value="NZ_QXEV01000025.1"/>
</dbReference>
<evidence type="ECO:0000313" key="3">
    <source>
        <dbReference type="Proteomes" id="UP000266506"/>
    </source>
</evidence>
<dbReference type="Pfam" id="PF01381">
    <property type="entry name" value="HTH_3"/>
    <property type="match status" value="1"/>
</dbReference>
<dbReference type="GO" id="GO:0003677">
    <property type="term" value="F:DNA binding"/>
    <property type="evidence" value="ECO:0007669"/>
    <property type="project" value="InterPro"/>
</dbReference>
<protein>
    <submittedName>
        <fullName evidence="2">Helix-turn-helix protein</fullName>
    </submittedName>
</protein>
<sequence length="192" mass="22493">MNNDSKYIVDEIKRKRKMLGISQTELAERCGMPQSTIGRIENYSMNPSLDVITSIMNELDVSFEFSKKKYMRIQGEELAYKTKKPVGIFVLTWRRVRDGIYSEEDKNIYLEVDKWFKDNLPEPPFYGDNNDNPLGATTWFKTNNSSIMLEHIKPLLDLLDKYNVPYEIAYSDNPGKIIYEDDYQIGVIDYDK</sequence>
<dbReference type="CDD" id="cd00093">
    <property type="entry name" value="HTH_XRE"/>
    <property type="match status" value="1"/>
</dbReference>
<comment type="caution">
    <text evidence="2">The sequence shown here is derived from an EMBL/GenBank/DDBJ whole genome shotgun (WGS) entry which is preliminary data.</text>
</comment>
<feature type="domain" description="HTH cro/C1-type" evidence="1">
    <location>
        <begin position="12"/>
        <end position="66"/>
    </location>
</feature>
<evidence type="ECO:0000313" key="2">
    <source>
        <dbReference type="EMBL" id="RIA65005.1"/>
    </source>
</evidence>
<dbReference type="AlphaFoldDB" id="A0A397QYH8"/>
<dbReference type="EMBL" id="QXEV01000025">
    <property type="protein sequence ID" value="RIA65005.1"/>
    <property type="molecule type" value="Genomic_DNA"/>
</dbReference>
<dbReference type="Proteomes" id="UP000266506">
    <property type="component" value="Unassembled WGS sequence"/>
</dbReference>
<keyword evidence="3" id="KW-1185">Reference proteome</keyword>
<dbReference type="SUPFAM" id="SSF47413">
    <property type="entry name" value="lambda repressor-like DNA-binding domains"/>
    <property type="match status" value="1"/>
</dbReference>
<dbReference type="OrthoDB" id="8911044at2"/>
<proteinExistence type="predicted"/>
<name>A0A397QYH8_9MOLU</name>
<gene>
    <name evidence="2" type="ORF">EI71_01648</name>
</gene>
<accession>A0A397QYH8</accession>